<organism evidence="1 2">
    <name type="scientific">Camellia lanceoleosa</name>
    <dbReference type="NCBI Taxonomy" id="1840588"/>
    <lineage>
        <taxon>Eukaryota</taxon>
        <taxon>Viridiplantae</taxon>
        <taxon>Streptophyta</taxon>
        <taxon>Embryophyta</taxon>
        <taxon>Tracheophyta</taxon>
        <taxon>Spermatophyta</taxon>
        <taxon>Magnoliopsida</taxon>
        <taxon>eudicotyledons</taxon>
        <taxon>Gunneridae</taxon>
        <taxon>Pentapetalae</taxon>
        <taxon>asterids</taxon>
        <taxon>Ericales</taxon>
        <taxon>Theaceae</taxon>
        <taxon>Camellia</taxon>
    </lineage>
</organism>
<evidence type="ECO:0000313" key="2">
    <source>
        <dbReference type="Proteomes" id="UP001060215"/>
    </source>
</evidence>
<proteinExistence type="predicted"/>
<evidence type="ECO:0000313" key="1">
    <source>
        <dbReference type="EMBL" id="KAI7998849.1"/>
    </source>
</evidence>
<name>A0ACC0GDD3_9ERIC</name>
<keyword evidence="2" id="KW-1185">Reference proteome</keyword>
<comment type="caution">
    <text evidence="1">The sequence shown here is derived from an EMBL/GenBank/DDBJ whole genome shotgun (WGS) entry which is preliminary data.</text>
</comment>
<accession>A0ACC0GDD3</accession>
<sequence>MGGYKNEGFVKVLTTQQSQENPNWFQLPSMLPVQGALPNLSAPTALLQTADTHSSHLMQPQASSYGSIPPSQIPSSGMSPSPGAFLGQQFPNNMPFPRNSHRMDDSLLVLIGILKFV</sequence>
<reference evidence="1 2" key="1">
    <citation type="journal article" date="2022" name="Plant J.">
        <title>Chromosome-level genome of Camellia lanceoleosa provides a valuable resource for understanding genome evolution and self-incompatibility.</title>
        <authorList>
            <person name="Gong W."/>
            <person name="Xiao S."/>
            <person name="Wang L."/>
            <person name="Liao Z."/>
            <person name="Chang Y."/>
            <person name="Mo W."/>
            <person name="Hu G."/>
            <person name="Li W."/>
            <person name="Zhao G."/>
            <person name="Zhu H."/>
            <person name="Hu X."/>
            <person name="Ji K."/>
            <person name="Xiang X."/>
            <person name="Song Q."/>
            <person name="Yuan D."/>
            <person name="Jin S."/>
            <person name="Zhang L."/>
        </authorList>
    </citation>
    <scope>NUCLEOTIDE SEQUENCE [LARGE SCALE GENOMIC DNA]</scope>
    <source>
        <strain evidence="1">SQ_2022a</strain>
    </source>
</reference>
<dbReference type="EMBL" id="CM045767">
    <property type="protein sequence ID" value="KAI7998849.1"/>
    <property type="molecule type" value="Genomic_DNA"/>
</dbReference>
<protein>
    <submittedName>
        <fullName evidence="1">Uncharacterized protein</fullName>
    </submittedName>
</protein>
<gene>
    <name evidence="1" type="ORF">LOK49_LG10G02507</name>
</gene>
<dbReference type="Proteomes" id="UP001060215">
    <property type="component" value="Chromosome 10"/>
</dbReference>